<dbReference type="Pfam" id="PF04268">
    <property type="entry name" value="SoxG"/>
    <property type="match status" value="1"/>
</dbReference>
<dbReference type="SUPFAM" id="SSF103025">
    <property type="entry name" value="Folate-binding domain"/>
    <property type="match status" value="1"/>
</dbReference>
<dbReference type="GO" id="GO:0008115">
    <property type="term" value="F:sarcosine oxidase activity"/>
    <property type="evidence" value="ECO:0007669"/>
    <property type="project" value="UniProtKB-EC"/>
</dbReference>
<gene>
    <name evidence="1" type="ORF">MNBD_ALPHA07-2273</name>
</gene>
<dbReference type="EMBL" id="UOEG01000290">
    <property type="protein sequence ID" value="VAW05223.1"/>
    <property type="molecule type" value="Genomic_DNA"/>
</dbReference>
<keyword evidence="1" id="KW-0560">Oxidoreductase</keyword>
<dbReference type="Gene3D" id="3.30.1360.120">
    <property type="entry name" value="Probable tRNA modification gtpase trme, domain 1"/>
    <property type="match status" value="1"/>
</dbReference>
<dbReference type="Gene3D" id="3.30.70.1520">
    <property type="entry name" value="Heterotetrameric sarcosine oxidase"/>
    <property type="match status" value="1"/>
</dbReference>
<organism evidence="1">
    <name type="scientific">hydrothermal vent metagenome</name>
    <dbReference type="NCBI Taxonomy" id="652676"/>
    <lineage>
        <taxon>unclassified sequences</taxon>
        <taxon>metagenomes</taxon>
        <taxon>ecological metagenomes</taxon>
    </lineage>
</organism>
<sequence>MSDIVSALENASYEGFAKVEEAGLRGMITLRGNLASVKLKNTVKKITGVEVPRPGHANVAGESGLAWMSPDELLVLVPYEIVENALTVIDKALKGQHYLAVNVSDARAVFCLSGPGAREVIAKLCPMDMSAEAFKPGQFRRTRMAQIPAASWMGEDESLTIICFRSVADYVFNLLKNAAEPGSEVGYLTP</sequence>
<protein>
    <submittedName>
        <fullName evidence="1">Sarcosine oxidase gamma subunit</fullName>
        <ecNumber evidence="1">1.5.3.1</ecNumber>
    </submittedName>
</protein>
<reference evidence="1" key="1">
    <citation type="submission" date="2018-06" db="EMBL/GenBank/DDBJ databases">
        <authorList>
            <person name="Zhirakovskaya E."/>
        </authorList>
    </citation>
    <scope>NUCLEOTIDE SEQUENCE</scope>
</reference>
<name>A0A3B0SLW4_9ZZZZ</name>
<dbReference type="AlphaFoldDB" id="A0A3B0SLW4"/>
<accession>A0A3B0SLW4</accession>
<proteinExistence type="predicted"/>
<dbReference type="EC" id="1.5.3.1" evidence="1"/>
<evidence type="ECO:0000313" key="1">
    <source>
        <dbReference type="EMBL" id="VAW05223.1"/>
    </source>
</evidence>
<dbReference type="InterPro" id="IPR027266">
    <property type="entry name" value="TrmE/GcvT-like"/>
</dbReference>
<dbReference type="InterPro" id="IPR007375">
    <property type="entry name" value="SoxG"/>
</dbReference>